<dbReference type="EMBL" id="JH687839">
    <property type="protein sequence ID" value="EJD37523.1"/>
    <property type="molecule type" value="Genomic_DNA"/>
</dbReference>
<dbReference type="OrthoDB" id="1045822at2759"/>
<dbReference type="Proteomes" id="UP000006514">
    <property type="component" value="Unassembled WGS sequence"/>
</dbReference>
<dbReference type="NCBIfam" id="TIGR01571">
    <property type="entry name" value="A_thal_Cys_rich"/>
    <property type="match status" value="1"/>
</dbReference>
<dbReference type="InterPro" id="IPR006461">
    <property type="entry name" value="PLAC_motif_containing"/>
</dbReference>
<proteinExistence type="predicted"/>
<evidence type="ECO:0000313" key="3">
    <source>
        <dbReference type="Proteomes" id="UP000006514"/>
    </source>
</evidence>
<keyword evidence="3" id="KW-1185">Reference proteome</keyword>
<gene>
    <name evidence="2" type="ORF">AURDEDRAFT_173384</name>
</gene>
<dbReference type="OMA" id="LPAEPCC"/>
<organism evidence="2 3">
    <name type="scientific">Auricularia subglabra (strain TFB-10046 / SS5)</name>
    <name type="common">White-rot fungus</name>
    <name type="synonym">Auricularia delicata (strain TFB10046)</name>
    <dbReference type="NCBI Taxonomy" id="717982"/>
    <lineage>
        <taxon>Eukaryota</taxon>
        <taxon>Fungi</taxon>
        <taxon>Dikarya</taxon>
        <taxon>Basidiomycota</taxon>
        <taxon>Agaricomycotina</taxon>
        <taxon>Agaricomycetes</taxon>
        <taxon>Auriculariales</taxon>
        <taxon>Auriculariaceae</taxon>
        <taxon>Auricularia</taxon>
    </lineage>
</organism>
<name>J0WUE2_AURST</name>
<accession>J0WUE2</accession>
<evidence type="ECO:0000313" key="2">
    <source>
        <dbReference type="EMBL" id="EJD37523.1"/>
    </source>
</evidence>
<reference evidence="3" key="1">
    <citation type="journal article" date="2012" name="Science">
        <title>The Paleozoic origin of enzymatic lignin decomposition reconstructed from 31 fungal genomes.</title>
        <authorList>
            <person name="Floudas D."/>
            <person name="Binder M."/>
            <person name="Riley R."/>
            <person name="Barry K."/>
            <person name="Blanchette R.A."/>
            <person name="Henrissat B."/>
            <person name="Martinez A.T."/>
            <person name="Otillar R."/>
            <person name="Spatafora J.W."/>
            <person name="Yadav J.S."/>
            <person name="Aerts A."/>
            <person name="Benoit I."/>
            <person name="Boyd A."/>
            <person name="Carlson A."/>
            <person name="Copeland A."/>
            <person name="Coutinho P.M."/>
            <person name="de Vries R.P."/>
            <person name="Ferreira P."/>
            <person name="Findley K."/>
            <person name="Foster B."/>
            <person name="Gaskell J."/>
            <person name="Glotzer D."/>
            <person name="Gorecki P."/>
            <person name="Heitman J."/>
            <person name="Hesse C."/>
            <person name="Hori C."/>
            <person name="Igarashi K."/>
            <person name="Jurgens J.A."/>
            <person name="Kallen N."/>
            <person name="Kersten P."/>
            <person name="Kohler A."/>
            <person name="Kuees U."/>
            <person name="Kumar T.K.A."/>
            <person name="Kuo A."/>
            <person name="LaButti K."/>
            <person name="Larrondo L.F."/>
            <person name="Lindquist E."/>
            <person name="Ling A."/>
            <person name="Lombard V."/>
            <person name="Lucas S."/>
            <person name="Lundell T."/>
            <person name="Martin R."/>
            <person name="McLaughlin D.J."/>
            <person name="Morgenstern I."/>
            <person name="Morin E."/>
            <person name="Murat C."/>
            <person name="Nagy L.G."/>
            <person name="Nolan M."/>
            <person name="Ohm R.A."/>
            <person name="Patyshakuliyeva A."/>
            <person name="Rokas A."/>
            <person name="Ruiz-Duenas F.J."/>
            <person name="Sabat G."/>
            <person name="Salamov A."/>
            <person name="Samejima M."/>
            <person name="Schmutz J."/>
            <person name="Slot J.C."/>
            <person name="St John F."/>
            <person name="Stenlid J."/>
            <person name="Sun H."/>
            <person name="Sun S."/>
            <person name="Syed K."/>
            <person name="Tsang A."/>
            <person name="Wiebenga A."/>
            <person name="Young D."/>
            <person name="Pisabarro A."/>
            <person name="Eastwood D.C."/>
            <person name="Martin F."/>
            <person name="Cullen D."/>
            <person name="Grigoriev I.V."/>
            <person name="Hibbett D.S."/>
        </authorList>
    </citation>
    <scope>NUCLEOTIDE SEQUENCE [LARGE SCALE GENOMIC DNA]</scope>
    <source>
        <strain evidence="3">TFB10046</strain>
    </source>
</reference>
<feature type="region of interest" description="Disordered" evidence="1">
    <location>
        <begin position="1"/>
        <end position="27"/>
    </location>
</feature>
<dbReference type="eggNOG" id="ENOG502S7UD">
    <property type="taxonomic scope" value="Eukaryota"/>
</dbReference>
<dbReference type="Pfam" id="PF04749">
    <property type="entry name" value="PLAC8"/>
    <property type="match status" value="1"/>
</dbReference>
<dbReference type="AlphaFoldDB" id="J0WUE2"/>
<protein>
    <submittedName>
        <fullName evidence="2">PLAC8-domain-containing protein</fullName>
    </submittedName>
</protein>
<dbReference type="InParanoid" id="J0WUE2"/>
<dbReference type="PANTHER" id="PTHR15907">
    <property type="entry name" value="DUF614 FAMILY PROTEIN-RELATED"/>
    <property type="match status" value="1"/>
</dbReference>
<dbReference type="KEGG" id="adl:AURDEDRAFT_173384"/>
<sequence>MGNHQMQPTPMMHQNGGNRNAKNLPLDSHGEREWSEGICGCCGAFGTCIYATCCPCMVYGKNKSRREQLDQTGTAHAGGGSACGGDCCLHAALLLCGLGWILQIGERGATRRRYGIGGGCFGDCCAVFWCNPCALTQESQEIRLEEKTLRR</sequence>
<evidence type="ECO:0000256" key="1">
    <source>
        <dbReference type="SAM" id="MobiDB-lite"/>
    </source>
</evidence>